<dbReference type="Proteomes" id="UP001642464">
    <property type="component" value="Unassembled WGS sequence"/>
</dbReference>
<dbReference type="EMBL" id="CAXAMM010009447">
    <property type="protein sequence ID" value="CAK9020425.1"/>
    <property type="molecule type" value="Genomic_DNA"/>
</dbReference>
<evidence type="ECO:0000313" key="3">
    <source>
        <dbReference type="Proteomes" id="UP001642464"/>
    </source>
</evidence>
<accession>A0ABP0K102</accession>
<keyword evidence="3" id="KW-1185">Reference proteome</keyword>
<feature type="region of interest" description="Disordered" evidence="1">
    <location>
        <begin position="892"/>
        <end position="913"/>
    </location>
</feature>
<organism evidence="2 3">
    <name type="scientific">Durusdinium trenchii</name>
    <dbReference type="NCBI Taxonomy" id="1381693"/>
    <lineage>
        <taxon>Eukaryota</taxon>
        <taxon>Sar</taxon>
        <taxon>Alveolata</taxon>
        <taxon>Dinophyceae</taxon>
        <taxon>Suessiales</taxon>
        <taxon>Symbiodiniaceae</taxon>
        <taxon>Durusdinium</taxon>
    </lineage>
</organism>
<proteinExistence type="predicted"/>
<feature type="compositionally biased region" description="Basic and acidic residues" evidence="1">
    <location>
        <begin position="892"/>
        <end position="905"/>
    </location>
</feature>
<reference evidence="2 3" key="1">
    <citation type="submission" date="2024-02" db="EMBL/GenBank/DDBJ databases">
        <authorList>
            <person name="Chen Y."/>
            <person name="Shah S."/>
            <person name="Dougan E. K."/>
            <person name="Thang M."/>
            <person name="Chan C."/>
        </authorList>
    </citation>
    <scope>NUCLEOTIDE SEQUENCE [LARGE SCALE GENOMIC DNA]</scope>
</reference>
<name>A0ABP0K102_9DINO</name>
<sequence>MAETPEMTAALAVSGPAPGTPVPDDPMGGVAQTLLEDCICQTRDSGGPAKYLQYNVVQEEFLAWLRKSFPELEDTFYTNTLPLQAVTFQEMGQCLPLVVHVSTLGYAPECSLKPPPGIDLVSKLIELILVSGFQTSSEPLLVLEPDSISTDDLPAFSLRFLKGVTRCTALLMALHRCMKLNLDPQTDLPELWRSLLQVHVHHIKLKSKVDEALQNMKISRQSSVRKATNTIQMVFMVKKLVGFGLTDHGSFTKRWNSMTSRQFQIVGKRAVSMKLLFEETPQAVLDSILEHVNDLQWEHCVWSDDNLSTKKLYPKWQRTSKSKAWLPRVKTTRESMDIAARYLQGQHMKRVSSGSAGVKKPDLQYVEEVSLKAAALWNIGQELLKLVPVKHEKFCEVWIEAWISGSSEVDVELDAVLVDRSESFDPRKDIGIFKKLVDEQVFSRPVAAAPHEENSLTVDKFNLLIKQIEYDVQVYETWTKKCSSVYAARDHAMQQWKLERHRRCTSGAQLFLDSCARLSVWEKSKPETAECMNMKRDHILPKLGSNSSSEIPQVIWMNAAAPSLIPADHQLQASKVMTWALSDQMQSIGLCLMPSWTYTKGRLHLEEKAILERLAHGNHNLDWTFSVVFGSKCDQRDMRPMVYAGRFCFASPLELTQNVFWSSELRKKQRTDEVQQLHSRDMREIENLDEEALPTSTDSRENIRGAAKFAQIGASACEAVLNGVLTGAQYETIGTGLLLIDLHVLTGDMLEAFIAVRKNYPHTFCIGFCEDQNQVSFIEHIMKERLVEAFINGAPMPNGEKVETKMTEDLIDPLPEVPRLNVLALWSDLLNYGLLICHLFVVNDQKLFTPAFLVREWTGHELCGKQFESFLSEFTQRYGVIDPGQKIENEAAEEAGKDGKRKGGEEEPGPSPKKLKFTIDSNLVVANDSIASVLLHECRVGGKDAPTIQLRTPNEMFLVNKGEKDWSGSDVFAAGFGKGSFKLIKDQDMPAGAVEFKMETTDTLVHYNGSLTTLDKVIAEARQKKPDTKVCYHKMDGASLSQTHRVVFAPRAEERSGEVTLNNFAVRQNVSTRMASPCLAVVWYVKNMAKGICPVKPAVHLKGSVTLPCGKALKCHT</sequence>
<evidence type="ECO:0000313" key="2">
    <source>
        <dbReference type="EMBL" id="CAK9020425.1"/>
    </source>
</evidence>
<gene>
    <name evidence="2" type="ORF">SCF082_LOCUS14913</name>
</gene>
<protein>
    <submittedName>
        <fullName evidence="2">Uncharacterized protein</fullName>
    </submittedName>
</protein>
<evidence type="ECO:0000256" key="1">
    <source>
        <dbReference type="SAM" id="MobiDB-lite"/>
    </source>
</evidence>
<feature type="region of interest" description="Disordered" evidence="1">
    <location>
        <begin position="1"/>
        <end position="27"/>
    </location>
</feature>
<comment type="caution">
    <text evidence="2">The sequence shown here is derived from an EMBL/GenBank/DDBJ whole genome shotgun (WGS) entry which is preliminary data.</text>
</comment>